<dbReference type="PANTHER" id="PTHR42928:SF5">
    <property type="entry name" value="BLR1237 PROTEIN"/>
    <property type="match status" value="1"/>
</dbReference>
<dbReference type="KEGG" id="ptaw:DW352_09475"/>
<dbReference type="OrthoDB" id="9780943at2"/>
<dbReference type="Gene3D" id="3.40.190.10">
    <property type="entry name" value="Periplasmic binding protein-like II"/>
    <property type="match status" value="1"/>
</dbReference>
<evidence type="ECO:0000256" key="2">
    <source>
        <dbReference type="SAM" id="SignalP"/>
    </source>
</evidence>
<dbReference type="PANTHER" id="PTHR42928">
    <property type="entry name" value="TRICARBOXYLATE-BINDING PROTEIN"/>
    <property type="match status" value="1"/>
</dbReference>
<dbReference type="RefSeq" id="WP_115690632.1">
    <property type="nucleotide sequence ID" value="NZ_CP031417.1"/>
</dbReference>
<dbReference type="Gene3D" id="3.40.190.150">
    <property type="entry name" value="Bordetella uptake gene, domain 1"/>
    <property type="match status" value="1"/>
</dbReference>
<evidence type="ECO:0000256" key="1">
    <source>
        <dbReference type="ARBA" id="ARBA00006987"/>
    </source>
</evidence>
<protein>
    <submittedName>
        <fullName evidence="3">Tripartite tricarboxylate transporter substrate binding protein</fullName>
    </submittedName>
</protein>
<sequence length="321" mass="33966">MKWFRLLAALVVLVPAIAAQAADWPDKPVRMVVPFGAGATADIMARIVADKLAAAIGQPVVVENRTGAGGNVGAALVARSDPDGYTLLLSGSPTHSVGPHLFKKLNYEPMKDVPPVAMIAAGTNLLVVKPSLPVKSVKDLVALARSKSEQLTYSSAGIGTSGHLAAELLQKASGVVMRHVPFRSGAEAVTAVMSGEVDFMFFTLPALMQQVEAGKLRAIAVTSLTRSRLLPNIPTVAEEGYPGFEALAWYAVFAPRGTPAAITARVGGEIKKILAMPDIEEKMLKLGVEPDYMNAEELTRYIEADSKKWGELIKQAGIAAN</sequence>
<accession>A0A345ZUX1</accession>
<evidence type="ECO:0000313" key="4">
    <source>
        <dbReference type="Proteomes" id="UP000254889"/>
    </source>
</evidence>
<dbReference type="EMBL" id="CP031417">
    <property type="protein sequence ID" value="AXK80718.1"/>
    <property type="molecule type" value="Genomic_DNA"/>
</dbReference>
<dbReference type="InterPro" id="IPR042100">
    <property type="entry name" value="Bug_dom1"/>
</dbReference>
<comment type="similarity">
    <text evidence="1">Belongs to the UPF0065 (bug) family.</text>
</comment>
<dbReference type="Proteomes" id="UP000254889">
    <property type="component" value="Chromosome"/>
</dbReference>
<organism evidence="3 4">
    <name type="scientific">Pseudolabrys taiwanensis</name>
    <dbReference type="NCBI Taxonomy" id="331696"/>
    <lineage>
        <taxon>Bacteria</taxon>
        <taxon>Pseudomonadati</taxon>
        <taxon>Pseudomonadota</taxon>
        <taxon>Alphaproteobacteria</taxon>
        <taxon>Hyphomicrobiales</taxon>
        <taxon>Xanthobacteraceae</taxon>
        <taxon>Pseudolabrys</taxon>
    </lineage>
</organism>
<dbReference type="PIRSF" id="PIRSF017082">
    <property type="entry name" value="YflP"/>
    <property type="match status" value="1"/>
</dbReference>
<reference evidence="3 4" key="1">
    <citation type="submission" date="2018-07" db="EMBL/GenBank/DDBJ databases">
        <authorList>
            <person name="Quirk P.G."/>
            <person name="Krulwich T.A."/>
        </authorList>
    </citation>
    <scope>NUCLEOTIDE SEQUENCE [LARGE SCALE GENOMIC DNA]</scope>
    <source>
        <strain evidence="3 4">CC-BB4</strain>
    </source>
</reference>
<keyword evidence="2" id="KW-0732">Signal</keyword>
<dbReference type="InterPro" id="IPR005064">
    <property type="entry name" value="BUG"/>
</dbReference>
<dbReference type="CDD" id="cd13578">
    <property type="entry name" value="PBP2_Bug27"/>
    <property type="match status" value="1"/>
</dbReference>
<evidence type="ECO:0000313" key="3">
    <source>
        <dbReference type="EMBL" id="AXK80718.1"/>
    </source>
</evidence>
<feature type="signal peptide" evidence="2">
    <location>
        <begin position="1"/>
        <end position="21"/>
    </location>
</feature>
<proteinExistence type="inferred from homology"/>
<name>A0A345ZUX1_9HYPH</name>
<dbReference type="AlphaFoldDB" id="A0A345ZUX1"/>
<gene>
    <name evidence="3" type="ORF">DW352_09475</name>
</gene>
<dbReference type="Pfam" id="PF03401">
    <property type="entry name" value="TctC"/>
    <property type="match status" value="1"/>
</dbReference>
<dbReference type="SUPFAM" id="SSF53850">
    <property type="entry name" value="Periplasmic binding protein-like II"/>
    <property type="match status" value="1"/>
</dbReference>
<keyword evidence="4" id="KW-1185">Reference proteome</keyword>
<feature type="chain" id="PRO_5016897070" evidence="2">
    <location>
        <begin position="22"/>
        <end position="321"/>
    </location>
</feature>